<name>A0ABV1WSG6_9ACTN</name>
<dbReference type="Pfam" id="PF22880">
    <property type="entry name" value="DUF7019"/>
    <property type="match status" value="1"/>
</dbReference>
<comment type="caution">
    <text evidence="1">The sequence shown here is derived from an EMBL/GenBank/DDBJ whole genome shotgun (WGS) entry which is preliminary data.</text>
</comment>
<reference evidence="1 2" key="1">
    <citation type="submission" date="2024-06" db="EMBL/GenBank/DDBJ databases">
        <title>The Natural Products Discovery Center: Release of the First 8490 Sequenced Strains for Exploring Actinobacteria Biosynthetic Diversity.</title>
        <authorList>
            <person name="Kalkreuter E."/>
            <person name="Kautsar S.A."/>
            <person name="Yang D."/>
            <person name="Bader C.D."/>
            <person name="Teijaro C.N."/>
            <person name="Fluegel L."/>
            <person name="Davis C.M."/>
            <person name="Simpson J.R."/>
            <person name="Lauterbach L."/>
            <person name="Steele A.D."/>
            <person name="Gui C."/>
            <person name="Meng S."/>
            <person name="Li G."/>
            <person name="Viehrig K."/>
            <person name="Ye F."/>
            <person name="Su P."/>
            <person name="Kiefer A.F."/>
            <person name="Nichols A."/>
            <person name="Cepeda A.J."/>
            <person name="Yan W."/>
            <person name="Fan B."/>
            <person name="Jiang Y."/>
            <person name="Adhikari A."/>
            <person name="Zheng C.-J."/>
            <person name="Schuster L."/>
            <person name="Cowan T.M."/>
            <person name="Smanski M.J."/>
            <person name="Chevrette M.G."/>
            <person name="De Carvalho L.P.S."/>
            <person name="Shen B."/>
        </authorList>
    </citation>
    <scope>NUCLEOTIDE SEQUENCE [LARGE SCALE GENOMIC DNA]</scope>
    <source>
        <strain evidence="1 2">NPDC000234</strain>
    </source>
</reference>
<sequence>MYDLVYLSEQKLNACLLGATDTRLSFLSGSLQVPAGPVTAQVNLGSPATSTLVTEAALDRAVKRLVQHHAPSTLSAPDLRPNQWIAFDLDMALKTAHEDSGTVPDDVVLLVGTAPALAPAVADTGLLLCGSVQHLRVHAQSAGRLGSGTSWMHEMIAEIARRDAHGVGVIPEFLTEILPDRRRPVDSIEGACFGVYSWMSRDYPPPSRNRMRGYAKVLVDTGTQTYVHRLVVATPLYVEIAPQSPARPSWWRRRNARRRISPT</sequence>
<accession>A0ABV1WSG6</accession>
<dbReference type="EMBL" id="JBEPEK010000052">
    <property type="protein sequence ID" value="MER7179798.1"/>
    <property type="molecule type" value="Genomic_DNA"/>
</dbReference>
<evidence type="ECO:0000313" key="1">
    <source>
        <dbReference type="EMBL" id="MER7179798.1"/>
    </source>
</evidence>
<proteinExistence type="predicted"/>
<keyword evidence="2" id="KW-1185">Reference proteome</keyword>
<gene>
    <name evidence="1" type="ORF">ABT404_09995</name>
</gene>
<dbReference type="NCBIfam" id="NF040893">
    <property type="entry name" value="SAVMC3_10250"/>
    <property type="match status" value="1"/>
</dbReference>
<organism evidence="1 2">
    <name type="scientific">Streptomyces hyaluromycini</name>
    <dbReference type="NCBI Taxonomy" id="1377993"/>
    <lineage>
        <taxon>Bacteria</taxon>
        <taxon>Bacillati</taxon>
        <taxon>Actinomycetota</taxon>
        <taxon>Actinomycetes</taxon>
        <taxon>Kitasatosporales</taxon>
        <taxon>Streptomycetaceae</taxon>
        <taxon>Streptomyces</taxon>
    </lineage>
</organism>
<dbReference type="Proteomes" id="UP001474181">
    <property type="component" value="Unassembled WGS sequence"/>
</dbReference>
<protein>
    <submittedName>
        <fullName evidence="1">SAVMC3_10250 family protein</fullName>
    </submittedName>
</protein>
<evidence type="ECO:0000313" key="2">
    <source>
        <dbReference type="Proteomes" id="UP001474181"/>
    </source>
</evidence>
<dbReference type="RefSeq" id="WP_350779303.1">
    <property type="nucleotide sequence ID" value="NZ_JBEPEK010000052.1"/>
</dbReference>
<dbReference type="InterPro" id="IPR054284">
    <property type="entry name" value="DUF7019"/>
</dbReference>